<dbReference type="EMBL" id="CP027860">
    <property type="protein sequence ID" value="AVP96880.1"/>
    <property type="molecule type" value="Genomic_DNA"/>
</dbReference>
<dbReference type="PANTHER" id="PTHR47505:SF1">
    <property type="entry name" value="DNA UTILIZATION PROTEIN YHGH"/>
    <property type="match status" value="1"/>
</dbReference>
<reference evidence="4 5" key="1">
    <citation type="submission" date="2018-03" db="EMBL/GenBank/DDBJ databases">
        <title>Ahniella affigens gen. nov., sp. nov., a gammaproteobacterium isolated from sandy soil near a stream.</title>
        <authorList>
            <person name="Ko Y."/>
            <person name="Kim J.-H."/>
        </authorList>
    </citation>
    <scope>NUCLEOTIDE SEQUENCE [LARGE SCALE GENOMIC DNA]</scope>
    <source>
        <strain evidence="4 5">D13</strain>
    </source>
</reference>
<dbReference type="Pfam" id="PF00156">
    <property type="entry name" value="Pribosyltran"/>
    <property type="match status" value="1"/>
</dbReference>
<dbReference type="CDD" id="cd06223">
    <property type="entry name" value="PRTases_typeI"/>
    <property type="match status" value="1"/>
</dbReference>
<feature type="domain" description="Phosphoribosyltransferase" evidence="2">
    <location>
        <begin position="164"/>
        <end position="208"/>
    </location>
</feature>
<dbReference type="InterPro" id="IPR051910">
    <property type="entry name" value="ComF/GntX_DNA_util-trans"/>
</dbReference>
<evidence type="ECO:0000259" key="2">
    <source>
        <dbReference type="Pfam" id="PF00156"/>
    </source>
</evidence>
<proteinExistence type="inferred from homology"/>
<keyword evidence="4" id="KW-0328">Glycosyltransferase</keyword>
<comment type="similarity">
    <text evidence="1">Belongs to the ComF/GntX family.</text>
</comment>
<protein>
    <submittedName>
        <fullName evidence="4">Amidophosphoribosyltransferase</fullName>
    </submittedName>
</protein>
<dbReference type="PANTHER" id="PTHR47505">
    <property type="entry name" value="DNA UTILIZATION PROTEIN YHGH"/>
    <property type="match status" value="1"/>
</dbReference>
<dbReference type="InterPro" id="IPR000836">
    <property type="entry name" value="PRTase_dom"/>
</dbReference>
<feature type="domain" description="Double zinc ribbon" evidence="3">
    <location>
        <begin position="3"/>
        <end position="39"/>
    </location>
</feature>
<dbReference type="SUPFAM" id="SSF53271">
    <property type="entry name" value="PRTase-like"/>
    <property type="match status" value="1"/>
</dbReference>
<keyword evidence="5" id="KW-1185">Reference proteome</keyword>
<gene>
    <name evidence="4" type="ORF">C7S18_06555</name>
</gene>
<reference evidence="4 5" key="2">
    <citation type="submission" date="2018-03" db="EMBL/GenBank/DDBJ databases">
        <authorList>
            <person name="Keele B.F."/>
        </authorList>
    </citation>
    <scope>NUCLEOTIDE SEQUENCE [LARGE SCALE GENOMIC DNA]</scope>
    <source>
        <strain evidence="4 5">D13</strain>
    </source>
</reference>
<name>A0A2P1PPW0_9GAMM</name>
<dbReference type="InterPro" id="IPR044005">
    <property type="entry name" value="DZR_2"/>
</dbReference>
<sequence length="215" mass="23399">MPGDRALCDGCTADLPRLGPACPICALPTPSSQVCGRCLKKPPEFDQLVAPLRYVWPNSQLVSRLKFHAQLAVLRAVAPLLAEVSVDPEWADTSACVIVPVPLARKRLAHRGYNQAQLLAEAWQREAGGRLRHGLTRVRETAAQVGQSRLARMRNVRHAFVADPVIVREQDIVLVDDVVTTAATVRACTRALSQAGARRVRVLALARALEPGADR</sequence>
<keyword evidence="4" id="KW-0808">Transferase</keyword>
<dbReference type="Gene3D" id="3.40.50.2020">
    <property type="match status" value="1"/>
</dbReference>
<evidence type="ECO:0000313" key="5">
    <source>
        <dbReference type="Proteomes" id="UP000241074"/>
    </source>
</evidence>
<evidence type="ECO:0000313" key="4">
    <source>
        <dbReference type="EMBL" id="AVP96880.1"/>
    </source>
</evidence>
<evidence type="ECO:0000259" key="3">
    <source>
        <dbReference type="Pfam" id="PF18912"/>
    </source>
</evidence>
<dbReference type="GO" id="GO:0016757">
    <property type="term" value="F:glycosyltransferase activity"/>
    <property type="evidence" value="ECO:0007669"/>
    <property type="project" value="UniProtKB-KW"/>
</dbReference>
<dbReference type="Pfam" id="PF18912">
    <property type="entry name" value="DZR_2"/>
    <property type="match status" value="1"/>
</dbReference>
<dbReference type="AlphaFoldDB" id="A0A2P1PPW0"/>
<dbReference type="KEGG" id="xba:C7S18_06555"/>
<evidence type="ECO:0000256" key="1">
    <source>
        <dbReference type="ARBA" id="ARBA00008007"/>
    </source>
</evidence>
<dbReference type="InterPro" id="IPR029057">
    <property type="entry name" value="PRTase-like"/>
</dbReference>
<dbReference type="Proteomes" id="UP000241074">
    <property type="component" value="Chromosome"/>
</dbReference>
<accession>A0A2P1PPW0</accession>
<organism evidence="4 5">
    <name type="scientific">Ahniella affigens</name>
    <dbReference type="NCBI Taxonomy" id="2021234"/>
    <lineage>
        <taxon>Bacteria</taxon>
        <taxon>Pseudomonadati</taxon>
        <taxon>Pseudomonadota</taxon>
        <taxon>Gammaproteobacteria</taxon>
        <taxon>Lysobacterales</taxon>
        <taxon>Rhodanobacteraceae</taxon>
        <taxon>Ahniella</taxon>
    </lineage>
</organism>